<organism evidence="2 3">
    <name type="scientific">Takifugu rubripes</name>
    <name type="common">Japanese pufferfish</name>
    <name type="synonym">Fugu rubripes</name>
    <dbReference type="NCBI Taxonomy" id="31033"/>
    <lineage>
        <taxon>Eukaryota</taxon>
        <taxon>Metazoa</taxon>
        <taxon>Chordata</taxon>
        <taxon>Craniata</taxon>
        <taxon>Vertebrata</taxon>
        <taxon>Euteleostomi</taxon>
        <taxon>Actinopterygii</taxon>
        <taxon>Neopterygii</taxon>
        <taxon>Teleostei</taxon>
        <taxon>Neoteleostei</taxon>
        <taxon>Acanthomorphata</taxon>
        <taxon>Eupercaria</taxon>
        <taxon>Tetraodontiformes</taxon>
        <taxon>Tetradontoidea</taxon>
        <taxon>Tetraodontidae</taxon>
        <taxon>Takifugu</taxon>
    </lineage>
</organism>
<feature type="compositionally biased region" description="Polar residues" evidence="1">
    <location>
        <begin position="10"/>
        <end position="24"/>
    </location>
</feature>
<protein>
    <submittedName>
        <fullName evidence="2">Uncharacterized protein</fullName>
    </submittedName>
</protein>
<reference evidence="2" key="3">
    <citation type="submission" date="2025-09" db="UniProtKB">
        <authorList>
            <consortium name="Ensembl"/>
        </authorList>
    </citation>
    <scope>IDENTIFICATION</scope>
</reference>
<feature type="region of interest" description="Disordered" evidence="1">
    <location>
        <begin position="1"/>
        <end position="25"/>
    </location>
</feature>
<dbReference type="Ensembl" id="ENSTRUT00000066508.1">
    <property type="protein sequence ID" value="ENSTRUP00000076224.1"/>
    <property type="gene ID" value="ENSTRUG00000030349.1"/>
</dbReference>
<keyword evidence="3" id="KW-1185">Reference proteome</keyword>
<reference evidence="2 3" key="1">
    <citation type="journal article" date="2011" name="Genome Biol. Evol.">
        <title>Integration of the genetic map and genome assembly of fugu facilitates insights into distinct features of genome evolution in teleosts and mammals.</title>
        <authorList>
            <person name="Kai W."/>
            <person name="Kikuchi K."/>
            <person name="Tohari S."/>
            <person name="Chew A.K."/>
            <person name="Tay A."/>
            <person name="Fujiwara A."/>
            <person name="Hosoya S."/>
            <person name="Suetake H."/>
            <person name="Naruse K."/>
            <person name="Brenner S."/>
            <person name="Suzuki Y."/>
            <person name="Venkatesh B."/>
        </authorList>
    </citation>
    <scope>NUCLEOTIDE SEQUENCE [LARGE SCALE GENOMIC DNA]</scope>
</reference>
<accession>A0A674NS39</accession>
<dbReference type="Gene3D" id="1.20.5.110">
    <property type="match status" value="1"/>
</dbReference>
<dbReference type="AlphaFoldDB" id="A0A674NS39"/>
<dbReference type="GeneTree" id="ENSGT00990000213328"/>
<evidence type="ECO:0000256" key="1">
    <source>
        <dbReference type="SAM" id="MobiDB-lite"/>
    </source>
</evidence>
<proteinExistence type="predicted"/>
<dbReference type="Proteomes" id="UP000005226">
    <property type="component" value="Chromosome 3"/>
</dbReference>
<feature type="region of interest" description="Disordered" evidence="1">
    <location>
        <begin position="97"/>
        <end position="118"/>
    </location>
</feature>
<evidence type="ECO:0000313" key="3">
    <source>
        <dbReference type="Proteomes" id="UP000005226"/>
    </source>
</evidence>
<dbReference type="InParanoid" id="A0A674NS39"/>
<name>A0A674NS39_TAKRU</name>
<reference evidence="2" key="2">
    <citation type="submission" date="2025-08" db="UniProtKB">
        <authorList>
            <consortium name="Ensembl"/>
        </authorList>
    </citation>
    <scope>IDENTIFICATION</scope>
</reference>
<sequence length="118" mass="13797">MSAVGPDSSRAVSSNRNLQHTQAQVEEKEQLYWWSELDDWPEALQPDSPQFQTRADKLMRKYWWKNMEVHELTHHVWTKSSLVKLQFIFMKRRSYIPGSISQGSGEKSGVSEPYPESL</sequence>
<evidence type="ECO:0000313" key="2">
    <source>
        <dbReference type="Ensembl" id="ENSTRUP00000076224.1"/>
    </source>
</evidence>